<evidence type="ECO:0000313" key="2">
    <source>
        <dbReference type="Proteomes" id="UP000259465"/>
    </source>
</evidence>
<accession>A0AAD0RXC0</accession>
<proteinExistence type="predicted"/>
<dbReference type="Proteomes" id="UP000259465">
    <property type="component" value="Chromosome"/>
</dbReference>
<sequence length="93" mass="10110">MGCAVIGDLSRHIAAETRAEEERLDIERARDAYIADGVDWDDAACRNEKTRQLSAMALAAAYAGDVRAAKDLAGQLLDEAAGDYYRCEMEKAA</sequence>
<protein>
    <submittedName>
        <fullName evidence="1">Uncharacterized protein</fullName>
    </submittedName>
</protein>
<organism evidence="1 2">
    <name type="scientific">Chromobacterium rhizoryzae</name>
    <dbReference type="NCBI Taxonomy" id="1778675"/>
    <lineage>
        <taxon>Bacteria</taxon>
        <taxon>Pseudomonadati</taxon>
        <taxon>Pseudomonadota</taxon>
        <taxon>Betaproteobacteria</taxon>
        <taxon>Neisseriales</taxon>
        <taxon>Chromobacteriaceae</taxon>
        <taxon>Chromobacterium</taxon>
    </lineage>
</organism>
<dbReference type="AlphaFoldDB" id="A0AAD0RXC0"/>
<dbReference type="KEGG" id="crz:D1345_09425"/>
<reference evidence="1 2" key="1">
    <citation type="submission" date="2018-08" db="EMBL/GenBank/DDBJ databases">
        <title>Complete genome sequence of JP2-74.</title>
        <authorList>
            <person name="Wu L."/>
        </authorList>
    </citation>
    <scope>NUCLEOTIDE SEQUENCE [LARGE SCALE GENOMIC DNA]</scope>
    <source>
        <strain evidence="1 2">JP2-74</strain>
    </source>
</reference>
<evidence type="ECO:0000313" key="1">
    <source>
        <dbReference type="EMBL" id="AXT46393.1"/>
    </source>
</evidence>
<dbReference type="RefSeq" id="WP_118267402.1">
    <property type="nucleotide sequence ID" value="NZ_CP031968.1"/>
</dbReference>
<name>A0AAD0RXC0_9NEIS</name>
<gene>
    <name evidence="1" type="ORF">D1345_09425</name>
</gene>
<dbReference type="EMBL" id="CP031968">
    <property type="protein sequence ID" value="AXT46393.1"/>
    <property type="molecule type" value="Genomic_DNA"/>
</dbReference>
<keyword evidence="2" id="KW-1185">Reference proteome</keyword>